<dbReference type="Gene3D" id="1.25.40.20">
    <property type="entry name" value="Ankyrin repeat-containing domain"/>
    <property type="match status" value="2"/>
</dbReference>
<dbReference type="InterPro" id="IPR002110">
    <property type="entry name" value="Ankyrin_rpt"/>
</dbReference>
<evidence type="ECO:0008006" key="7">
    <source>
        <dbReference type="Google" id="ProtNLM"/>
    </source>
</evidence>
<comment type="caution">
    <text evidence="5">The sequence shown here is derived from an EMBL/GenBank/DDBJ whole genome shotgun (WGS) entry which is preliminary data.</text>
</comment>
<accession>A0ABQ8WCU3</accession>
<dbReference type="PANTHER" id="PTHR24198">
    <property type="entry name" value="ANKYRIN REPEAT AND PROTEIN KINASE DOMAIN-CONTAINING PROTEIN"/>
    <property type="match status" value="1"/>
</dbReference>
<dbReference type="Proteomes" id="UP001220256">
    <property type="component" value="Unassembled WGS sequence"/>
</dbReference>
<sequence>MAFLRLPNELLLSVMNSLTSQKDMNSFARSNARLYDLLNTHLYRYNVEQYRSSAIVWAAKNGQEETAKKSIAEGANVQLVSEANWTPLSWAAWSGNETVAKLLLATDGVDPASQTLNKETPLSLAAWHGHKEVVTLLLATQGVQPDSRNSTGETPLSLAACREHKEVVKKLLATGSVDPFTQNSKGETPLSLAAGTG</sequence>
<keyword evidence="1" id="KW-0677">Repeat</keyword>
<name>A0ABQ8WCU3_PENCH</name>
<feature type="repeat" description="ANK" evidence="3">
    <location>
        <begin position="151"/>
        <end position="176"/>
    </location>
</feature>
<dbReference type="SMART" id="SM00248">
    <property type="entry name" value="ANK"/>
    <property type="match status" value="4"/>
</dbReference>
<evidence type="ECO:0000313" key="5">
    <source>
        <dbReference type="EMBL" id="KAJ5264456.1"/>
    </source>
</evidence>
<protein>
    <recommendedName>
        <fullName evidence="7">Ankyrin repeat protein</fullName>
    </recommendedName>
</protein>
<dbReference type="SUPFAM" id="SSF48403">
    <property type="entry name" value="Ankyrin repeat"/>
    <property type="match status" value="1"/>
</dbReference>
<dbReference type="PANTHER" id="PTHR24198:SF165">
    <property type="entry name" value="ANKYRIN REPEAT-CONTAINING PROTEIN-RELATED"/>
    <property type="match status" value="1"/>
</dbReference>
<dbReference type="EMBL" id="JAPVEB010000004">
    <property type="protein sequence ID" value="KAJ5264456.1"/>
    <property type="molecule type" value="Genomic_DNA"/>
</dbReference>
<evidence type="ECO:0000256" key="4">
    <source>
        <dbReference type="SAM" id="MobiDB-lite"/>
    </source>
</evidence>
<feature type="repeat" description="ANK" evidence="3">
    <location>
        <begin position="117"/>
        <end position="150"/>
    </location>
</feature>
<proteinExistence type="predicted"/>
<evidence type="ECO:0000256" key="2">
    <source>
        <dbReference type="ARBA" id="ARBA00023043"/>
    </source>
</evidence>
<dbReference type="InterPro" id="IPR036770">
    <property type="entry name" value="Ankyrin_rpt-contain_sf"/>
</dbReference>
<dbReference type="PROSITE" id="PS50297">
    <property type="entry name" value="ANK_REP_REGION"/>
    <property type="match status" value="1"/>
</dbReference>
<evidence type="ECO:0000313" key="6">
    <source>
        <dbReference type="Proteomes" id="UP001220256"/>
    </source>
</evidence>
<evidence type="ECO:0000256" key="3">
    <source>
        <dbReference type="PROSITE-ProRule" id="PRU00023"/>
    </source>
</evidence>
<feature type="region of interest" description="Disordered" evidence="4">
    <location>
        <begin position="178"/>
        <end position="197"/>
    </location>
</feature>
<dbReference type="Pfam" id="PF12796">
    <property type="entry name" value="Ank_2"/>
    <property type="match status" value="1"/>
</dbReference>
<keyword evidence="2 3" id="KW-0040">ANK repeat</keyword>
<reference evidence="5 6" key="1">
    <citation type="journal article" date="2023" name="IMA Fungus">
        <title>Comparative genomic study of the Penicillium genus elucidates a diverse pangenome and 15 lateral gene transfer events.</title>
        <authorList>
            <person name="Petersen C."/>
            <person name="Sorensen T."/>
            <person name="Nielsen M.R."/>
            <person name="Sondergaard T.E."/>
            <person name="Sorensen J.L."/>
            <person name="Fitzpatrick D.A."/>
            <person name="Frisvad J.C."/>
            <person name="Nielsen K.L."/>
        </authorList>
    </citation>
    <scope>NUCLEOTIDE SEQUENCE [LARGE SCALE GENOMIC DNA]</scope>
    <source>
        <strain evidence="5 6">IBT 3361</strain>
    </source>
</reference>
<organism evidence="5 6">
    <name type="scientific">Penicillium chrysogenum</name>
    <name type="common">Penicillium notatum</name>
    <dbReference type="NCBI Taxonomy" id="5076"/>
    <lineage>
        <taxon>Eukaryota</taxon>
        <taxon>Fungi</taxon>
        <taxon>Dikarya</taxon>
        <taxon>Ascomycota</taxon>
        <taxon>Pezizomycotina</taxon>
        <taxon>Eurotiomycetes</taxon>
        <taxon>Eurotiomycetidae</taxon>
        <taxon>Eurotiales</taxon>
        <taxon>Aspergillaceae</taxon>
        <taxon>Penicillium</taxon>
        <taxon>Penicillium chrysogenum species complex</taxon>
    </lineage>
</organism>
<keyword evidence="6" id="KW-1185">Reference proteome</keyword>
<dbReference type="PROSITE" id="PS50088">
    <property type="entry name" value="ANK_REPEAT"/>
    <property type="match status" value="2"/>
</dbReference>
<dbReference type="Pfam" id="PF00023">
    <property type="entry name" value="Ank"/>
    <property type="match status" value="1"/>
</dbReference>
<evidence type="ECO:0000256" key="1">
    <source>
        <dbReference type="ARBA" id="ARBA00022737"/>
    </source>
</evidence>
<gene>
    <name evidence="5" type="ORF">N7505_007249</name>
</gene>